<dbReference type="RefSeq" id="WP_015469871.1">
    <property type="nucleotide sequence ID" value="NC_020813.1"/>
</dbReference>
<evidence type="ECO:0000313" key="1">
    <source>
        <dbReference type="EMBL" id="AGH95381.1"/>
    </source>
</evidence>
<organism evidence="1 2">
    <name type="scientific">Pseudobdellovibrio exovorus JSS</name>
    <dbReference type="NCBI Taxonomy" id="1184267"/>
    <lineage>
        <taxon>Bacteria</taxon>
        <taxon>Pseudomonadati</taxon>
        <taxon>Bdellovibrionota</taxon>
        <taxon>Bdellovibrionia</taxon>
        <taxon>Bdellovibrionales</taxon>
        <taxon>Pseudobdellovibrionaceae</taxon>
        <taxon>Pseudobdellovibrio</taxon>
    </lineage>
</organism>
<dbReference type="HOGENOM" id="CLU_2128585_0_0_7"/>
<reference evidence="1 2" key="1">
    <citation type="journal article" date="2013" name="ISME J.">
        <title>By their genes ye shall know them: genomic signatures of predatory bacteria.</title>
        <authorList>
            <person name="Pasternak Z."/>
            <person name="Pietrokovski S."/>
            <person name="Rotem O."/>
            <person name="Gophna U."/>
            <person name="Lurie-Weinberger M.N."/>
            <person name="Jurkevitch E."/>
        </authorList>
    </citation>
    <scope>NUCLEOTIDE SEQUENCE [LARGE SCALE GENOMIC DNA]</scope>
    <source>
        <strain evidence="1 2">JSS</strain>
    </source>
</reference>
<dbReference type="AlphaFoldDB" id="M4VBI0"/>
<sequence length="113" mass="12817">MTRFLATITLQEGTNEAAIHDEAYDELDRAIINEDGYPYITAANEKIYALPLDMYEFETDLTAKQLVNVITLACAGIEKKHQLKKTLIVVSEVGEIEFAHLEELQEDDFQPLN</sequence>
<dbReference type="Proteomes" id="UP000012040">
    <property type="component" value="Chromosome"/>
</dbReference>
<accession>M4VBI0</accession>
<dbReference type="KEGG" id="bex:A11Q_1165"/>
<proteinExistence type="predicted"/>
<name>M4VBI0_9BACT</name>
<dbReference type="EMBL" id="CP003537">
    <property type="protein sequence ID" value="AGH95381.1"/>
    <property type="molecule type" value="Genomic_DNA"/>
</dbReference>
<protein>
    <submittedName>
        <fullName evidence="1">Uncharacterized protein</fullName>
    </submittedName>
</protein>
<dbReference type="PATRIC" id="fig|1184267.3.peg.1179"/>
<keyword evidence="2" id="KW-1185">Reference proteome</keyword>
<evidence type="ECO:0000313" key="2">
    <source>
        <dbReference type="Proteomes" id="UP000012040"/>
    </source>
</evidence>
<gene>
    <name evidence="1" type="ORF">A11Q_1165</name>
</gene>